<dbReference type="GO" id="GO:0005789">
    <property type="term" value="C:endoplasmic reticulum membrane"/>
    <property type="evidence" value="ECO:0007669"/>
    <property type="project" value="UniProtKB-SubCell"/>
</dbReference>
<evidence type="ECO:0000256" key="19">
    <source>
        <dbReference type="ARBA" id="ARBA00023306"/>
    </source>
</evidence>
<evidence type="ECO:0000256" key="9">
    <source>
        <dbReference type="ARBA" id="ARBA00022618"/>
    </source>
</evidence>
<evidence type="ECO:0000256" key="23">
    <source>
        <dbReference type="SAM" id="Coils"/>
    </source>
</evidence>
<feature type="coiled-coil region" evidence="23">
    <location>
        <begin position="17"/>
        <end position="83"/>
    </location>
</feature>
<keyword evidence="17" id="KW-0472">Membrane</keyword>
<keyword evidence="19" id="KW-0131">Cell cycle</keyword>
<dbReference type="GO" id="GO:0051301">
    <property type="term" value="P:cell division"/>
    <property type="evidence" value="ECO:0007669"/>
    <property type="project" value="UniProtKB-KW"/>
</dbReference>
<dbReference type="PANTHER" id="PTHR12205:SF0">
    <property type="entry name" value="CENTROMERE_KINETOCHORE PROTEIN ZW10 HOMOLOG"/>
    <property type="match status" value="1"/>
</dbReference>
<keyword evidence="16 23" id="KW-0175">Coiled coil</keyword>
<evidence type="ECO:0000256" key="6">
    <source>
        <dbReference type="ARBA" id="ARBA00022454"/>
    </source>
</evidence>
<evidence type="ECO:0000256" key="17">
    <source>
        <dbReference type="ARBA" id="ARBA00023136"/>
    </source>
</evidence>
<protein>
    <recommendedName>
        <fullName evidence="22">Centromere/kinetochore protein zw10 homolog</fullName>
    </recommendedName>
</protein>
<organism evidence="29 30">
    <name type="scientific">Coilia grayii</name>
    <name type="common">Gray's grenadier anchovy</name>
    <dbReference type="NCBI Taxonomy" id="363190"/>
    <lineage>
        <taxon>Eukaryota</taxon>
        <taxon>Metazoa</taxon>
        <taxon>Chordata</taxon>
        <taxon>Craniata</taxon>
        <taxon>Vertebrata</taxon>
        <taxon>Euteleostomi</taxon>
        <taxon>Actinopterygii</taxon>
        <taxon>Neopterygii</taxon>
        <taxon>Teleostei</taxon>
        <taxon>Clupei</taxon>
        <taxon>Clupeiformes</taxon>
        <taxon>Clupeoidei</taxon>
        <taxon>Engraulidae</taxon>
        <taxon>Coilinae</taxon>
        <taxon>Coilia</taxon>
    </lineage>
</organism>
<comment type="subunit">
    <text evidence="21">Interacts with NBAS and KNTC1/ROD; the interactions are mutually exclusive and indicative for its association in two different vesicle tethering complexes. Component of the RZZ complex composed of KNTC1/ROD, ZW10 and ZWILCH. Component of the NRZ complex composed of NBAS, ZW10 and RINT1/TIP20L; NRZ associates with SNAREs STX18, USE1L, BNIP1/SEC20L and SEC22B (the assembly has been described as syntaxin 18 complex). Interacts directly with RINT1/TIP20L bound to BNIP1/SEC20L. Interacts with C19orf25 and ZWINT. Interacts with ZFYVE1. Interacts with RAB18 and this interaction is enhanced in the presence of ZFYVE1.</text>
</comment>
<evidence type="ECO:0000256" key="16">
    <source>
        <dbReference type="ARBA" id="ARBA00023054"/>
    </source>
</evidence>
<dbReference type="InterPro" id="IPR048343">
    <property type="entry name" value="ZW10_C"/>
</dbReference>
<sequence length="784" mass="88271">MTSFVTEVLASSGKLEKEDLMTKISKLTRKSDDIKAEATYMIKKEYDNFLPSYDLAERLGREVEAMYKEIDDLKDVIENEVQQDLNKSVTEFTRLGAQLGRTKVALNLCQHLVEFDNAIKDFQKAMRQKEYVVAAEQHGKAQDAVAKVKKCSSAEIPLLTVLMSELTIQKESLLYHLGDEWGKMVTWTLPPTTKELNSAEAFLGVKLHLSREGKAYEPDLPKVLQALAVRGDLQRKVKQFAQLLMKYVLRPLILHPSLVVEVSEQQSSYGAEFTAICFISQDTGAEHRRPPELYQQILIVFKALHEHPFNATVGEQAVCAMLGSLIWEELSENIIQDCLVHSIPARSNQLDQYAEVISETRSFESCLREMAYLRAEATDLLKYAQNYNRHFISRKCQDVIVEARRLMTSEIHDTVKISPSYKLSLPPLPRPSGEKKRSRGAVKVESPGSGPGLPLALALEAPGGQQQQQQLEGRTMALPACRVSRTAQQILELAVNTLAEASDRSNTSAIQILYAVRNIFHLFCNVVPTYHEESLLKLPQLAAIHHNDCMFLAHHLFTLGHHFGPVFTTDYTVCSFVDLVPSLRRQGTRCFVSQMNVLRGEILESLSTARDFSNLEDKVNAETANKAVRQVVLQLKRVGRVWQEVLPVNIYCKAMGTLLNTAVSELINRILALEDISSEEANFLHGLLEHVLVEGPQIFTPVLDEKENRRYQEEVSVHVAKWMAFKELAMVLLANLNDILNRWAEGKGPLALTFSYSEVKSLIRALFQNTDRRAAALAQIGPSF</sequence>
<gene>
    <name evidence="29" type="ORF">ACEWY4_024932</name>
</gene>
<dbReference type="GO" id="GO:0015031">
    <property type="term" value="P:protein transport"/>
    <property type="evidence" value="ECO:0007669"/>
    <property type="project" value="UniProtKB-KW"/>
</dbReference>
<keyword evidence="15" id="KW-0007">Acetylation</keyword>
<evidence type="ECO:0000259" key="28">
    <source>
        <dbReference type="Pfam" id="PF22766"/>
    </source>
</evidence>
<keyword evidence="8" id="KW-0597">Phosphoprotein</keyword>
<dbReference type="PANTHER" id="PTHR12205">
    <property type="entry name" value="CENTROMERE/KINETOCHORE PROTEIN ZW10"/>
    <property type="match status" value="1"/>
</dbReference>
<evidence type="ECO:0000256" key="12">
    <source>
        <dbReference type="ARBA" id="ARBA00022838"/>
    </source>
</evidence>
<evidence type="ECO:0000256" key="11">
    <source>
        <dbReference type="ARBA" id="ARBA00022824"/>
    </source>
</evidence>
<dbReference type="Pfam" id="PF22766">
    <property type="entry name" value="ZW10_C2"/>
    <property type="match status" value="1"/>
</dbReference>
<dbReference type="InterPro" id="IPR055148">
    <property type="entry name" value="ZW10_C_2"/>
</dbReference>
<evidence type="ECO:0000256" key="2">
    <source>
        <dbReference type="ARBA" id="ARBA00004406"/>
    </source>
</evidence>
<feature type="domain" description="ZW10 C-terminal helical" evidence="28">
    <location>
        <begin position="626"/>
        <end position="780"/>
    </location>
</feature>
<evidence type="ECO:0000256" key="21">
    <source>
        <dbReference type="ARBA" id="ARBA00065852"/>
    </source>
</evidence>
<dbReference type="FunFam" id="1.10.357.150:FF:000001">
    <property type="entry name" value="centromere/kinetochore protein zw10 homolog"/>
    <property type="match status" value="1"/>
</dbReference>
<dbReference type="Gene3D" id="1.10.357.150">
    <property type="match status" value="1"/>
</dbReference>
<keyword evidence="13" id="KW-0931">ER-Golgi transport</keyword>
<feature type="domain" description="Centromere/kinetochore protein zw10 middle" evidence="26">
    <location>
        <begin position="177"/>
        <end position="407"/>
    </location>
</feature>
<evidence type="ECO:0000256" key="8">
    <source>
        <dbReference type="ARBA" id="ARBA00022553"/>
    </source>
</evidence>
<keyword evidence="7" id="KW-0963">Cytoplasm</keyword>
<evidence type="ECO:0000256" key="15">
    <source>
        <dbReference type="ARBA" id="ARBA00022990"/>
    </source>
</evidence>
<evidence type="ECO:0000256" key="22">
    <source>
        <dbReference type="ARBA" id="ARBA00069312"/>
    </source>
</evidence>
<keyword evidence="9" id="KW-0132">Cell division</keyword>
<feature type="domain" description="Centromere/kinetochore protein zw10 C-terminal" evidence="27">
    <location>
        <begin position="477"/>
        <end position="604"/>
    </location>
</feature>
<evidence type="ECO:0000256" key="3">
    <source>
        <dbReference type="ARBA" id="ARBA00004629"/>
    </source>
</evidence>
<keyword evidence="20" id="KW-0137">Centromere</keyword>
<dbReference type="Proteomes" id="UP001591681">
    <property type="component" value="Unassembled WGS sequence"/>
</dbReference>
<name>A0ABD1IZZ5_9TELE</name>
<evidence type="ECO:0000256" key="7">
    <source>
        <dbReference type="ARBA" id="ARBA00022490"/>
    </source>
</evidence>
<evidence type="ECO:0000256" key="4">
    <source>
        <dbReference type="ARBA" id="ARBA00006245"/>
    </source>
</evidence>
<dbReference type="InterPro" id="IPR046362">
    <property type="entry name" value="Zw10/DSL1_C_sf"/>
</dbReference>
<evidence type="ECO:0000256" key="24">
    <source>
        <dbReference type="SAM" id="MobiDB-lite"/>
    </source>
</evidence>
<dbReference type="EMBL" id="JBHFQA010000022">
    <property type="protein sequence ID" value="KAL2079188.1"/>
    <property type="molecule type" value="Genomic_DNA"/>
</dbReference>
<dbReference type="GO" id="GO:0000776">
    <property type="term" value="C:kinetochore"/>
    <property type="evidence" value="ECO:0007669"/>
    <property type="project" value="UniProtKB-KW"/>
</dbReference>
<feature type="region of interest" description="Disordered" evidence="24">
    <location>
        <begin position="422"/>
        <end position="449"/>
    </location>
</feature>
<evidence type="ECO:0000256" key="1">
    <source>
        <dbReference type="ARBA" id="ARBA00004186"/>
    </source>
</evidence>
<keyword evidence="5" id="KW-0813">Transport</keyword>
<evidence type="ECO:0000256" key="20">
    <source>
        <dbReference type="ARBA" id="ARBA00023328"/>
    </source>
</evidence>
<reference evidence="29 30" key="1">
    <citation type="submission" date="2024-09" db="EMBL/GenBank/DDBJ databases">
        <title>A chromosome-level genome assembly of Gray's grenadier anchovy, Coilia grayii.</title>
        <authorList>
            <person name="Fu Z."/>
        </authorList>
    </citation>
    <scope>NUCLEOTIDE SEQUENCE [LARGE SCALE GENOMIC DNA]</scope>
    <source>
        <strain evidence="29">G4</strain>
        <tissue evidence="29">Muscle</tissue>
    </source>
</reference>
<dbReference type="GO" id="GO:0005819">
    <property type="term" value="C:spindle"/>
    <property type="evidence" value="ECO:0007669"/>
    <property type="project" value="UniProtKB-SubCell"/>
</dbReference>
<feature type="domain" description="Centromere/kinetochore protein zw10 N-terminal" evidence="25">
    <location>
        <begin position="27"/>
        <end position="119"/>
    </location>
</feature>
<dbReference type="GO" id="GO:0016192">
    <property type="term" value="P:vesicle-mediated transport"/>
    <property type="evidence" value="ECO:0007669"/>
    <property type="project" value="UniProtKB-KW"/>
</dbReference>
<evidence type="ECO:0000256" key="5">
    <source>
        <dbReference type="ARBA" id="ARBA00022448"/>
    </source>
</evidence>
<keyword evidence="6" id="KW-0158">Chromosome</keyword>
<dbReference type="Pfam" id="PF20665">
    <property type="entry name" value="Zw10_middle"/>
    <property type="match status" value="1"/>
</dbReference>
<dbReference type="InterPro" id="IPR009361">
    <property type="entry name" value="Zw10_N"/>
</dbReference>
<comment type="subcellular location">
    <subcellularLocation>
        <location evidence="3">Chromosome</location>
        <location evidence="3">Centromere</location>
        <location evidence="3">Kinetochore</location>
    </subcellularLocation>
    <subcellularLocation>
        <location evidence="1">Cytoplasm</location>
        <location evidence="1">Cytoskeleton</location>
        <location evidence="1">Spindle</location>
    </subcellularLocation>
    <subcellularLocation>
        <location evidence="2">Endoplasmic reticulum membrane</location>
        <topology evidence="2">Peripheral membrane protein</topology>
    </subcellularLocation>
</comment>
<evidence type="ECO:0000313" key="29">
    <source>
        <dbReference type="EMBL" id="KAL2079188.1"/>
    </source>
</evidence>
<keyword evidence="12" id="KW-0995">Kinetochore</keyword>
<accession>A0ABD1IZZ5</accession>
<evidence type="ECO:0000256" key="10">
    <source>
        <dbReference type="ARBA" id="ARBA00022776"/>
    </source>
</evidence>
<proteinExistence type="inferred from homology"/>
<dbReference type="InterPro" id="IPR048344">
    <property type="entry name" value="Zw10_middle"/>
</dbReference>
<evidence type="ECO:0000256" key="18">
    <source>
        <dbReference type="ARBA" id="ARBA00023212"/>
    </source>
</evidence>
<evidence type="ECO:0000256" key="13">
    <source>
        <dbReference type="ARBA" id="ARBA00022892"/>
    </source>
</evidence>
<evidence type="ECO:0000259" key="25">
    <source>
        <dbReference type="Pfam" id="PF06248"/>
    </source>
</evidence>
<dbReference type="Pfam" id="PF06248">
    <property type="entry name" value="Zw10_N"/>
    <property type="match status" value="1"/>
</dbReference>
<dbReference type="AlphaFoldDB" id="A0ABD1IZZ5"/>
<evidence type="ECO:0000313" key="30">
    <source>
        <dbReference type="Proteomes" id="UP001591681"/>
    </source>
</evidence>
<evidence type="ECO:0000259" key="27">
    <source>
        <dbReference type="Pfam" id="PF20666"/>
    </source>
</evidence>
<keyword evidence="11" id="KW-0256">Endoplasmic reticulum</keyword>
<keyword evidence="18" id="KW-0206">Cytoskeleton</keyword>
<keyword evidence="10" id="KW-0498">Mitosis</keyword>
<comment type="caution">
    <text evidence="29">The sequence shown here is derived from an EMBL/GenBank/DDBJ whole genome shotgun (WGS) entry which is preliminary data.</text>
</comment>
<evidence type="ECO:0000259" key="26">
    <source>
        <dbReference type="Pfam" id="PF20665"/>
    </source>
</evidence>
<dbReference type="Pfam" id="PF20666">
    <property type="entry name" value="ZW10_C"/>
    <property type="match status" value="1"/>
</dbReference>
<comment type="similarity">
    <text evidence="4">Belongs to the ZW10 family.</text>
</comment>
<keyword evidence="30" id="KW-1185">Reference proteome</keyword>
<evidence type="ECO:0000256" key="14">
    <source>
        <dbReference type="ARBA" id="ARBA00022927"/>
    </source>
</evidence>
<keyword evidence="14" id="KW-0653">Protein transport</keyword>